<sequence length="73" mass="7894">MLIKKIKGGEAFVIWLYNMGDNTTMDMMLGLAATIALGDPGLNAYGQSVVPDKPVQSTLAIHGLHFSPRLNFC</sequence>
<evidence type="ECO:0000313" key="2">
    <source>
        <dbReference type="Proteomes" id="UP000828390"/>
    </source>
</evidence>
<name>A0A9D4M571_DREPO</name>
<protein>
    <submittedName>
        <fullName evidence="1">Uncharacterized protein</fullName>
    </submittedName>
</protein>
<accession>A0A9D4M571</accession>
<dbReference type="EMBL" id="JAIWYP010000002">
    <property type="protein sequence ID" value="KAH3870443.1"/>
    <property type="molecule type" value="Genomic_DNA"/>
</dbReference>
<evidence type="ECO:0000313" key="1">
    <source>
        <dbReference type="EMBL" id="KAH3870443.1"/>
    </source>
</evidence>
<comment type="caution">
    <text evidence="1">The sequence shown here is derived from an EMBL/GenBank/DDBJ whole genome shotgun (WGS) entry which is preliminary data.</text>
</comment>
<dbReference type="Proteomes" id="UP000828390">
    <property type="component" value="Unassembled WGS sequence"/>
</dbReference>
<dbReference type="AlphaFoldDB" id="A0A9D4M571"/>
<keyword evidence="2" id="KW-1185">Reference proteome</keyword>
<gene>
    <name evidence="1" type="ORF">DPMN_033630</name>
</gene>
<reference evidence="1" key="1">
    <citation type="journal article" date="2019" name="bioRxiv">
        <title>The Genome of the Zebra Mussel, Dreissena polymorpha: A Resource for Invasive Species Research.</title>
        <authorList>
            <person name="McCartney M.A."/>
            <person name="Auch B."/>
            <person name="Kono T."/>
            <person name="Mallez S."/>
            <person name="Zhang Y."/>
            <person name="Obille A."/>
            <person name="Becker A."/>
            <person name="Abrahante J.E."/>
            <person name="Garbe J."/>
            <person name="Badalamenti J.P."/>
            <person name="Herman A."/>
            <person name="Mangelson H."/>
            <person name="Liachko I."/>
            <person name="Sullivan S."/>
            <person name="Sone E.D."/>
            <person name="Koren S."/>
            <person name="Silverstein K.A.T."/>
            <person name="Beckman K.B."/>
            <person name="Gohl D.M."/>
        </authorList>
    </citation>
    <scope>NUCLEOTIDE SEQUENCE</scope>
    <source>
        <strain evidence="1">Duluth1</strain>
        <tissue evidence="1">Whole animal</tissue>
    </source>
</reference>
<organism evidence="1 2">
    <name type="scientific">Dreissena polymorpha</name>
    <name type="common">Zebra mussel</name>
    <name type="synonym">Mytilus polymorpha</name>
    <dbReference type="NCBI Taxonomy" id="45954"/>
    <lineage>
        <taxon>Eukaryota</taxon>
        <taxon>Metazoa</taxon>
        <taxon>Spiralia</taxon>
        <taxon>Lophotrochozoa</taxon>
        <taxon>Mollusca</taxon>
        <taxon>Bivalvia</taxon>
        <taxon>Autobranchia</taxon>
        <taxon>Heteroconchia</taxon>
        <taxon>Euheterodonta</taxon>
        <taxon>Imparidentia</taxon>
        <taxon>Neoheterodontei</taxon>
        <taxon>Myida</taxon>
        <taxon>Dreissenoidea</taxon>
        <taxon>Dreissenidae</taxon>
        <taxon>Dreissena</taxon>
    </lineage>
</organism>
<proteinExistence type="predicted"/>
<reference evidence="1" key="2">
    <citation type="submission" date="2020-11" db="EMBL/GenBank/DDBJ databases">
        <authorList>
            <person name="McCartney M.A."/>
            <person name="Auch B."/>
            <person name="Kono T."/>
            <person name="Mallez S."/>
            <person name="Becker A."/>
            <person name="Gohl D.M."/>
            <person name="Silverstein K.A.T."/>
            <person name="Koren S."/>
            <person name="Bechman K.B."/>
            <person name="Herman A."/>
            <person name="Abrahante J.E."/>
            <person name="Garbe J."/>
        </authorList>
    </citation>
    <scope>NUCLEOTIDE SEQUENCE</scope>
    <source>
        <strain evidence="1">Duluth1</strain>
        <tissue evidence="1">Whole animal</tissue>
    </source>
</reference>